<evidence type="ECO:0000313" key="2">
    <source>
        <dbReference type="EMBL" id="QHT95876.1"/>
    </source>
</evidence>
<proteinExistence type="predicted"/>
<feature type="transmembrane region" description="Helical" evidence="1">
    <location>
        <begin position="62"/>
        <end position="79"/>
    </location>
</feature>
<feature type="transmembrane region" description="Helical" evidence="1">
    <location>
        <begin position="15"/>
        <end position="36"/>
    </location>
</feature>
<dbReference type="EMBL" id="MN740247">
    <property type="protein sequence ID" value="QHT95876.1"/>
    <property type="molecule type" value="Genomic_DNA"/>
</dbReference>
<evidence type="ECO:0000256" key="1">
    <source>
        <dbReference type="SAM" id="Phobius"/>
    </source>
</evidence>
<accession>A0A6C0ITZ1</accession>
<organism evidence="2">
    <name type="scientific">viral metagenome</name>
    <dbReference type="NCBI Taxonomy" id="1070528"/>
    <lineage>
        <taxon>unclassified sequences</taxon>
        <taxon>metagenomes</taxon>
        <taxon>organismal metagenomes</taxon>
    </lineage>
</organism>
<keyword evidence="1" id="KW-0812">Transmembrane</keyword>
<protein>
    <submittedName>
        <fullName evidence="2">Uncharacterized protein</fullName>
    </submittedName>
</protein>
<feature type="transmembrane region" description="Helical" evidence="1">
    <location>
        <begin position="91"/>
        <end position="111"/>
    </location>
</feature>
<reference evidence="2" key="1">
    <citation type="journal article" date="2020" name="Nature">
        <title>Giant virus diversity and host interactions through global metagenomics.</title>
        <authorList>
            <person name="Schulz F."/>
            <person name="Roux S."/>
            <person name="Paez-Espino D."/>
            <person name="Jungbluth S."/>
            <person name="Walsh D.A."/>
            <person name="Denef V.J."/>
            <person name="McMahon K.D."/>
            <person name="Konstantinidis K.T."/>
            <person name="Eloe-Fadrosh E.A."/>
            <person name="Kyrpides N.C."/>
            <person name="Woyke T."/>
        </authorList>
    </citation>
    <scope>NUCLEOTIDE SEQUENCE</scope>
    <source>
        <strain evidence="2">GVMAG-M-3300024301-20</strain>
    </source>
</reference>
<name>A0A6C0ITZ1_9ZZZZ</name>
<dbReference type="AlphaFoldDB" id="A0A6C0ITZ1"/>
<keyword evidence="1" id="KW-0472">Membrane</keyword>
<keyword evidence="1" id="KW-1133">Transmembrane helix</keyword>
<sequence>MGFIVKFFDYFLPTIIYFVIFLKIVFITMVISHLYLEKISNDQELKKKYSAVTLYWKERTEYVFTICMAILLIFIFHPWSNHVKKYMTPEIQLLFYLFGWILVITSNWSIFIHEAPWYKNIVSILD</sequence>